<evidence type="ECO:0000313" key="2">
    <source>
        <dbReference type="EMBL" id="CAG9182151.1"/>
    </source>
</evidence>
<dbReference type="EMBL" id="CAJZAI010000016">
    <property type="protein sequence ID" value="CAG9182151.1"/>
    <property type="molecule type" value="Genomic_DNA"/>
</dbReference>
<accession>A0ABM8XPE3</accession>
<keyword evidence="3" id="KW-1185">Reference proteome</keyword>
<protein>
    <submittedName>
        <fullName evidence="2">Uncharacterized protein</fullName>
    </submittedName>
</protein>
<comment type="caution">
    <text evidence="2">The sequence shown here is derived from an EMBL/GenBank/DDBJ whole genome shotgun (WGS) entry which is preliminary data.</text>
</comment>
<sequence>MSSKQGPRAAGRRTPANAARNRHYSAVTNMGASEIAA</sequence>
<feature type="region of interest" description="Disordered" evidence="1">
    <location>
        <begin position="1"/>
        <end position="37"/>
    </location>
</feature>
<dbReference type="Proteomes" id="UP000727654">
    <property type="component" value="Unassembled WGS sequence"/>
</dbReference>
<evidence type="ECO:0000256" key="1">
    <source>
        <dbReference type="SAM" id="MobiDB-lite"/>
    </source>
</evidence>
<evidence type="ECO:0000313" key="3">
    <source>
        <dbReference type="Proteomes" id="UP000727654"/>
    </source>
</evidence>
<reference evidence="2 3" key="1">
    <citation type="submission" date="2021-08" db="EMBL/GenBank/DDBJ databases">
        <authorList>
            <person name="Peeters C."/>
        </authorList>
    </citation>
    <scope>NUCLEOTIDE SEQUENCE [LARGE SCALE GENOMIC DNA]</scope>
    <source>
        <strain evidence="2 3">LMG 23992</strain>
    </source>
</reference>
<proteinExistence type="predicted"/>
<gene>
    <name evidence="2" type="ORF">LMG23992_04672</name>
</gene>
<organism evidence="2 3">
    <name type="scientific">Cupriavidus laharis</name>
    <dbReference type="NCBI Taxonomy" id="151654"/>
    <lineage>
        <taxon>Bacteria</taxon>
        <taxon>Pseudomonadati</taxon>
        <taxon>Pseudomonadota</taxon>
        <taxon>Betaproteobacteria</taxon>
        <taxon>Burkholderiales</taxon>
        <taxon>Burkholderiaceae</taxon>
        <taxon>Cupriavidus</taxon>
    </lineage>
</organism>
<name>A0ABM8XPE3_9BURK</name>